<dbReference type="Pfam" id="PF14215">
    <property type="entry name" value="bHLH-MYC_N"/>
    <property type="match status" value="1"/>
</dbReference>
<evidence type="ECO:0000313" key="8">
    <source>
        <dbReference type="EMBL" id="OWM64241.1"/>
    </source>
</evidence>
<gene>
    <name evidence="11" type="primary">LOC116193228</name>
    <name evidence="8" type="ORF">CDL15_Pgr018813</name>
</gene>
<evidence type="ECO:0000256" key="6">
    <source>
        <dbReference type="ARBA" id="ARBA00023242"/>
    </source>
</evidence>
<keyword evidence="2" id="KW-0805">Transcription regulation</keyword>
<reference evidence="9" key="1">
    <citation type="journal article" date="2017" name="Plant J.">
        <title>The pomegranate (Punica granatum L.) genome and the genomics of punicalagin biosynthesis.</title>
        <authorList>
            <person name="Qin G."/>
            <person name="Xu C."/>
            <person name="Ming R."/>
            <person name="Tang H."/>
            <person name="Guyot R."/>
            <person name="Kramer E.M."/>
            <person name="Hu Y."/>
            <person name="Yi X."/>
            <person name="Qi Y."/>
            <person name="Xu X."/>
            <person name="Gao Z."/>
            <person name="Pan H."/>
            <person name="Jian J."/>
            <person name="Tian Y."/>
            <person name="Yue Z."/>
            <person name="Xu Y."/>
        </authorList>
    </citation>
    <scope>NUCLEOTIDE SEQUENCE [LARGE SCALE GENOMIC DNA]</scope>
    <source>
        <strain evidence="9">cv. Dabenzi</strain>
    </source>
</reference>
<dbReference type="GO" id="GO:0080090">
    <property type="term" value="P:regulation of primary metabolic process"/>
    <property type="evidence" value="ECO:0007669"/>
    <property type="project" value="UniProtKB-ARBA"/>
</dbReference>
<feature type="domain" description="BHLH" evidence="7">
    <location>
        <begin position="436"/>
        <end position="485"/>
    </location>
</feature>
<accession>A0A218VW54</accession>
<dbReference type="PANTHER" id="PTHR46266:SF1">
    <property type="entry name" value="TRANSCRIPTION FACTOR MYC1"/>
    <property type="match status" value="1"/>
</dbReference>
<reference evidence="11" key="4">
    <citation type="submission" date="2025-04" db="UniProtKB">
        <authorList>
            <consortium name="RefSeq"/>
        </authorList>
    </citation>
    <scope>IDENTIFICATION</scope>
    <source>
        <tissue evidence="11">Leaf</tissue>
    </source>
</reference>
<keyword evidence="10" id="KW-1185">Reference proteome</keyword>
<evidence type="ECO:0000256" key="5">
    <source>
        <dbReference type="ARBA" id="ARBA00023163"/>
    </source>
</evidence>
<dbReference type="InterPro" id="IPR025610">
    <property type="entry name" value="MYC/MYB_N"/>
</dbReference>
<reference evidence="8" key="2">
    <citation type="submission" date="2017-06" db="EMBL/GenBank/DDBJ databases">
        <title>The pomegranate genome and the genomics of punicalagin biosynthesis.</title>
        <authorList>
            <person name="Xu C."/>
        </authorList>
    </citation>
    <scope>NUCLEOTIDE SEQUENCE [LARGE SCALE GENOMIC DNA]</scope>
    <source>
        <tissue evidence="8">Fresh leaf</tissue>
    </source>
</reference>
<keyword evidence="3" id="KW-0238">DNA-binding</keyword>
<evidence type="ECO:0000313" key="10">
    <source>
        <dbReference type="Proteomes" id="UP000515151"/>
    </source>
</evidence>
<dbReference type="InterPro" id="IPR036638">
    <property type="entry name" value="HLH_DNA-bd_sf"/>
</dbReference>
<organism evidence="8 9">
    <name type="scientific">Punica granatum</name>
    <name type="common">Pomegranate</name>
    <dbReference type="NCBI Taxonomy" id="22663"/>
    <lineage>
        <taxon>Eukaryota</taxon>
        <taxon>Viridiplantae</taxon>
        <taxon>Streptophyta</taxon>
        <taxon>Embryophyta</taxon>
        <taxon>Tracheophyta</taxon>
        <taxon>Spermatophyta</taxon>
        <taxon>Magnoliopsida</taxon>
        <taxon>eudicotyledons</taxon>
        <taxon>Gunneridae</taxon>
        <taxon>Pentapetalae</taxon>
        <taxon>rosids</taxon>
        <taxon>malvids</taxon>
        <taxon>Myrtales</taxon>
        <taxon>Lythraceae</taxon>
        <taxon>Punica</taxon>
    </lineage>
</organism>
<dbReference type="InterPro" id="IPR054502">
    <property type="entry name" value="bHLH-TF_ACT-like_plant"/>
</dbReference>
<dbReference type="GO" id="GO:0005634">
    <property type="term" value="C:nucleus"/>
    <property type="evidence" value="ECO:0007669"/>
    <property type="project" value="UniProtKB-SubCell"/>
</dbReference>
<dbReference type="Proteomes" id="UP000515151">
    <property type="component" value="Chromosome 1"/>
</dbReference>
<dbReference type="SUPFAM" id="SSF47459">
    <property type="entry name" value="HLH, helix-loop-helix DNA-binding domain"/>
    <property type="match status" value="1"/>
</dbReference>
<keyword evidence="6" id="KW-0539">Nucleus</keyword>
<dbReference type="InterPro" id="IPR011598">
    <property type="entry name" value="bHLH_dom"/>
</dbReference>
<evidence type="ECO:0000256" key="4">
    <source>
        <dbReference type="ARBA" id="ARBA00023159"/>
    </source>
</evidence>
<dbReference type="Proteomes" id="UP000197138">
    <property type="component" value="Unassembled WGS sequence"/>
</dbReference>
<proteinExistence type="predicted"/>
<reference evidence="10" key="3">
    <citation type="journal article" date="2020" name="Plant Biotechnol. J.">
        <title>The pomegranate (Punica granatum L.) draft genome dissects genetic divergence between soft- and hard-seeded cultivars.</title>
        <authorList>
            <person name="Luo X."/>
            <person name="Li H."/>
            <person name="Wu Z."/>
            <person name="Yao W."/>
            <person name="Zhao P."/>
            <person name="Cao D."/>
            <person name="Yu H."/>
            <person name="Li K."/>
            <person name="Poudel K."/>
            <person name="Zhao D."/>
            <person name="Zhang F."/>
            <person name="Xia X."/>
            <person name="Chen L."/>
            <person name="Wang Q."/>
            <person name="Jing D."/>
            <person name="Cao S."/>
        </authorList>
    </citation>
    <scope>NUCLEOTIDE SEQUENCE [LARGE SCALE GENOMIC DNA]</scope>
</reference>
<evidence type="ECO:0000256" key="1">
    <source>
        <dbReference type="ARBA" id="ARBA00004123"/>
    </source>
</evidence>
<keyword evidence="5" id="KW-0804">Transcription</keyword>
<dbReference type="GeneID" id="116193228"/>
<evidence type="ECO:0000256" key="3">
    <source>
        <dbReference type="ARBA" id="ARBA00023125"/>
    </source>
</evidence>
<dbReference type="SMART" id="SM00353">
    <property type="entry name" value="HLH"/>
    <property type="match status" value="1"/>
</dbReference>
<sequence length="642" mass="72561">MNDKMANGIGTHEGVPENMRKQLAVAVRSIQWSYAIFWSLSTTRQGVLQWGDGFYNGDIKTRKTVQEGELISDKFGLQRSEQLRQLYIALQEGESENQQSKRPSASLSPEDLTDEEWYYLVCMSFVFNPGEGLAGRALANGNTIWLCNAQHADSKVFPRSLLAKSASIQTVVCFPYLGGVIELGVTELVQEDPSLLQHIKVALLNFSKPLCSDKSSLVPQNGDHERDPMTMKIDDNIVDNLVFENLFSSTERIDIEERPTEPNGNVQMELTADSPDECSNGCEHNHETEDSFMVEGINGESWHFFEDDFSNGFQCSMNSSDCISEAIVNPENTNLESSKSLHLKELQECNHSKLSSLDLGHDGDVSHYQKTISTIIRNSQPSNETQILRRCCGCKSSFASWKMFEGHRFPQEQQKILKGILFKVPLMYEHSLSKNQQEQSARGCVLSVKRKENEKFLLLRSMVPSINEVDKASILNDTILYLKELETRVEELESCMDSTDFKGRPARRKFPDLGEQISDNYENRKFSDGKKQSLITKRKASDIDETENPEFNRALPTEGQPLDLKVHIKDREVHIEMRCPYREYLLLDIMEVINNLHLDAHSIQSSTSDGVLTLTLESKFRGAAISPAGMIKQALRKIMGSC</sequence>
<evidence type="ECO:0000313" key="9">
    <source>
        <dbReference type="Proteomes" id="UP000197138"/>
    </source>
</evidence>
<dbReference type="OrthoDB" id="690068at2759"/>
<keyword evidence="4" id="KW-0010">Activator</keyword>
<evidence type="ECO:0000313" key="11">
    <source>
        <dbReference type="RefSeq" id="XP_031377893.1"/>
    </source>
</evidence>
<protein>
    <submittedName>
        <fullName evidence="11">Transcription factor EGL1-like</fullName>
    </submittedName>
</protein>
<dbReference type="AlphaFoldDB" id="A0A218VW54"/>
<name>A0A218VW54_PUNGR</name>
<comment type="subcellular location">
    <subcellularLocation>
        <location evidence="1">Nucleus</location>
    </subcellularLocation>
</comment>
<dbReference type="Gene3D" id="4.10.280.10">
    <property type="entry name" value="Helix-loop-helix DNA-binding domain"/>
    <property type="match status" value="1"/>
</dbReference>
<dbReference type="PANTHER" id="PTHR46266">
    <property type="entry name" value="TRANSCRIPTION FACTOR TT8"/>
    <property type="match status" value="1"/>
</dbReference>
<dbReference type="Pfam" id="PF22754">
    <property type="entry name" value="bHLH-TF_ACT-like_plant"/>
    <property type="match status" value="1"/>
</dbReference>
<evidence type="ECO:0000256" key="2">
    <source>
        <dbReference type="ARBA" id="ARBA00023015"/>
    </source>
</evidence>
<dbReference type="GO" id="GO:0046983">
    <property type="term" value="F:protein dimerization activity"/>
    <property type="evidence" value="ECO:0007669"/>
    <property type="project" value="InterPro"/>
</dbReference>
<evidence type="ECO:0000259" key="7">
    <source>
        <dbReference type="PROSITE" id="PS50888"/>
    </source>
</evidence>
<dbReference type="PROSITE" id="PS50888">
    <property type="entry name" value="BHLH"/>
    <property type="match status" value="1"/>
</dbReference>
<dbReference type="RefSeq" id="XP_031377893.1">
    <property type="nucleotide sequence ID" value="XM_031522033.1"/>
</dbReference>
<dbReference type="EMBL" id="MTKT01005815">
    <property type="protein sequence ID" value="OWM64241.1"/>
    <property type="molecule type" value="Genomic_DNA"/>
</dbReference>